<geneLocation type="plasmid" evidence="2 3">
    <name>pTGL1</name>
</geneLocation>
<keyword evidence="2" id="KW-0614">Plasmid</keyword>
<feature type="transmembrane region" description="Helical" evidence="1">
    <location>
        <begin position="32"/>
        <end position="53"/>
    </location>
</feature>
<dbReference type="RefSeq" id="WP_012464982.1">
    <property type="nucleotide sequence ID" value="NC_010070.1"/>
</dbReference>
<dbReference type="EMBL" id="AP009388">
    <property type="protein sequence ID" value="BAG48072.1"/>
    <property type="molecule type" value="Genomic_DNA"/>
</dbReference>
<sequence>MKCNWKTMVAVGSALVAVIALGYWAFPPLRGPLATLAVIASGFICPLSMIFMMRGMQSHADGSGVDTRLTDKAEH</sequence>
<keyword evidence="1" id="KW-1133">Transmembrane helix</keyword>
<accession>A0A0H3KSM9</accession>
<dbReference type="GeneID" id="93168732"/>
<dbReference type="AlphaFoldDB" id="A0A0H3KSM9"/>
<reference evidence="2 3" key="1">
    <citation type="submission" date="2007-04" db="EMBL/GenBank/DDBJ databases">
        <title>Complete genome sequence of Burkholderia multivorans ATCC 17616.</title>
        <authorList>
            <person name="Ohtsubo Y."/>
            <person name="Yamashita A."/>
            <person name="Kurokawa K."/>
            <person name="Takami H."/>
            <person name="Yuhara S."/>
            <person name="Nishiyama E."/>
            <person name="Endo R."/>
            <person name="Miyazaki R."/>
            <person name="Ono A."/>
            <person name="Yano K."/>
            <person name="Ito M."/>
            <person name="Sota M."/>
            <person name="Yuji N."/>
            <person name="Hattori M."/>
            <person name="Tsuda M."/>
        </authorList>
    </citation>
    <scope>NUCLEOTIDE SEQUENCE [LARGE SCALE GENOMIC DNA]</scope>
    <source>
        <strain evidence="3">ATCC 17616 / 249</strain>
        <plasmid evidence="3">Plasmid pTGL1</plasmid>
    </source>
</reference>
<keyword evidence="1" id="KW-0812">Transmembrane</keyword>
<protein>
    <recommendedName>
        <fullName evidence="4">DUF2933 domain-containing protein</fullName>
    </recommendedName>
</protein>
<dbReference type="KEGG" id="bmj:BMULJ_06285"/>
<dbReference type="HOGENOM" id="CLU_192756_0_0_4"/>
<proteinExistence type="predicted"/>
<organism evidence="2 3">
    <name type="scientific">Burkholderia multivorans (strain ATCC 17616 / 249)</name>
    <dbReference type="NCBI Taxonomy" id="395019"/>
    <lineage>
        <taxon>Bacteria</taxon>
        <taxon>Pseudomonadati</taxon>
        <taxon>Pseudomonadota</taxon>
        <taxon>Betaproteobacteria</taxon>
        <taxon>Burkholderiales</taxon>
        <taxon>Burkholderiaceae</taxon>
        <taxon>Burkholderia</taxon>
        <taxon>Burkholderia cepacia complex</taxon>
    </lineage>
</organism>
<feature type="transmembrane region" description="Helical" evidence="1">
    <location>
        <begin position="7"/>
        <end position="26"/>
    </location>
</feature>
<dbReference type="InterPro" id="IPR021682">
    <property type="entry name" value="DUF2933"/>
</dbReference>
<keyword evidence="1" id="KW-0472">Membrane</keyword>
<dbReference type="Proteomes" id="UP000008815">
    <property type="component" value="Plasmid pTGL1"/>
</dbReference>
<evidence type="ECO:0000313" key="3">
    <source>
        <dbReference type="Proteomes" id="UP000008815"/>
    </source>
</evidence>
<dbReference type="Pfam" id="PF11666">
    <property type="entry name" value="DUF2933"/>
    <property type="match status" value="1"/>
</dbReference>
<evidence type="ECO:0008006" key="4">
    <source>
        <dbReference type="Google" id="ProtNLM"/>
    </source>
</evidence>
<evidence type="ECO:0000256" key="1">
    <source>
        <dbReference type="SAM" id="Phobius"/>
    </source>
</evidence>
<name>A0A0H3KSM9_BURM1</name>
<gene>
    <name evidence="2" type="ordered locus">BMULJ_06285</name>
</gene>
<keyword evidence="3" id="KW-1185">Reference proteome</keyword>
<evidence type="ECO:0000313" key="2">
    <source>
        <dbReference type="EMBL" id="BAG48072.1"/>
    </source>
</evidence>